<protein>
    <submittedName>
        <fullName evidence="2">RxLR effector candidate protein</fullName>
    </submittedName>
</protein>
<evidence type="ECO:0000313" key="2">
    <source>
        <dbReference type="EMBL" id="BAP69000.1"/>
    </source>
</evidence>
<feature type="domain" description="Integrase catalytic" evidence="1">
    <location>
        <begin position="48"/>
        <end position="151"/>
    </location>
</feature>
<evidence type="ECO:0000259" key="1">
    <source>
        <dbReference type="PROSITE" id="PS50994"/>
    </source>
</evidence>
<dbReference type="AlphaFoldDB" id="A0A090BFE2"/>
<dbReference type="InterPro" id="IPR036397">
    <property type="entry name" value="RNaseH_sf"/>
</dbReference>
<organism evidence="2">
    <name type="scientific">Hyaloperonospora arabidopsidis (strain Emoy2)</name>
    <name type="common">Downy mildew agent</name>
    <name type="synonym">Peronospora arabidopsidis</name>
    <dbReference type="NCBI Taxonomy" id="559515"/>
    <lineage>
        <taxon>Eukaryota</taxon>
        <taxon>Sar</taxon>
        <taxon>Stramenopiles</taxon>
        <taxon>Oomycota</taxon>
        <taxon>Peronosporomycetes</taxon>
        <taxon>Peronosporales</taxon>
        <taxon>Peronosporaceae</taxon>
        <taxon>Hyaloperonospora</taxon>
    </lineage>
</organism>
<proteinExistence type="evidence at transcript level"/>
<feature type="non-terminal residue" evidence="2">
    <location>
        <position position="151"/>
    </location>
</feature>
<dbReference type="Gene3D" id="3.30.420.10">
    <property type="entry name" value="Ribonuclease H-like superfamily/Ribonuclease H"/>
    <property type="match status" value="1"/>
</dbReference>
<dbReference type="GO" id="GO:0003676">
    <property type="term" value="F:nucleic acid binding"/>
    <property type="evidence" value="ECO:0007669"/>
    <property type="project" value="InterPro"/>
</dbReference>
<dbReference type="InterPro" id="IPR012337">
    <property type="entry name" value="RNaseH-like_sf"/>
</dbReference>
<dbReference type="PANTHER" id="PTHR35046">
    <property type="entry name" value="ZINC KNUCKLE (CCHC-TYPE) FAMILY PROTEIN"/>
    <property type="match status" value="1"/>
</dbReference>
<sequence length="151" mass="17187">MKARLVVTWVARRHICPCLARSTSPTCISGSDNEYASAKSVRASSRLRHPKPLFAFLQVANKAWESVSIDFGFGLPSNEQGRIGIFVVVDRFSKMVHLVRSLRRSPPRTQRSFCDIFLRDHSLPSTIVSDRDPRFTVAFWSRLFTLLSTIF</sequence>
<dbReference type="SUPFAM" id="SSF53098">
    <property type="entry name" value="Ribonuclease H-like"/>
    <property type="match status" value="1"/>
</dbReference>
<name>A0A090BFE2_HYAAE</name>
<dbReference type="InterPro" id="IPR001584">
    <property type="entry name" value="Integrase_cat-core"/>
</dbReference>
<dbReference type="PANTHER" id="PTHR35046:SF18">
    <property type="entry name" value="RNA-DIRECTED DNA POLYMERASE"/>
    <property type="match status" value="1"/>
</dbReference>
<gene>
    <name evidence="2" type="primary">HaRxLL118</name>
</gene>
<dbReference type="PROSITE" id="PS50994">
    <property type="entry name" value="INTEGRASE"/>
    <property type="match status" value="1"/>
</dbReference>
<accession>A0A090BFE2</accession>
<reference evidence="2" key="1">
    <citation type="journal article" date="2014" name="PLoS Pathog.">
        <title>Expression profiling during Arabidopsis/downy mildew interaction reveals a highly-expressed effector that attenuates responses to salicylic acid.</title>
        <authorList>
            <person name="Asai S."/>
            <person name="Rallapalli G."/>
            <person name="Piquerez S.J.M."/>
            <person name="Caillaud M.C."/>
            <person name="Furzer O.J."/>
            <person name="Ishaque N."/>
            <person name="Wirthmueller L."/>
            <person name="Fabro G."/>
            <person name="Shirasu K."/>
            <person name="Jones J.D.G."/>
        </authorList>
    </citation>
    <scope>NUCLEOTIDE SEQUENCE</scope>
    <source>
        <strain evidence="2">Emoy2</strain>
    </source>
</reference>
<dbReference type="EMBL" id="AB922424">
    <property type="protein sequence ID" value="BAP69000.1"/>
    <property type="molecule type" value="mRNA"/>
</dbReference>
<dbReference type="GO" id="GO:0015074">
    <property type="term" value="P:DNA integration"/>
    <property type="evidence" value="ECO:0007669"/>
    <property type="project" value="InterPro"/>
</dbReference>